<gene>
    <name evidence="6" type="ORF">OLEA9_A021510</name>
</gene>
<evidence type="ECO:0000256" key="1">
    <source>
        <dbReference type="ARBA" id="ARBA00008056"/>
    </source>
</evidence>
<dbReference type="InterPro" id="IPR005123">
    <property type="entry name" value="Oxoglu/Fe-dep_dioxygenase_dom"/>
</dbReference>
<dbReference type="Gene3D" id="2.60.120.330">
    <property type="entry name" value="B-lactam Antibiotic, Isopenicillin N Synthase, Chain"/>
    <property type="match status" value="1"/>
</dbReference>
<dbReference type="GO" id="GO:0016706">
    <property type="term" value="F:2-oxoglutarate-dependent dioxygenase activity"/>
    <property type="evidence" value="ECO:0007669"/>
    <property type="project" value="UniProtKB-ARBA"/>
</dbReference>
<protein>
    <submittedName>
        <fullName evidence="6">Iron ascorbate family oxidoreductase</fullName>
    </submittedName>
</protein>
<dbReference type="PROSITE" id="PS51471">
    <property type="entry name" value="FE2OG_OXY"/>
    <property type="match status" value="1"/>
</dbReference>
<accession>A0A8S0SPF6</accession>
<evidence type="ECO:0000313" key="6">
    <source>
        <dbReference type="EMBL" id="CAA2993527.1"/>
    </source>
</evidence>
<reference evidence="6 7" key="1">
    <citation type="submission" date="2019-12" db="EMBL/GenBank/DDBJ databases">
        <authorList>
            <person name="Alioto T."/>
            <person name="Alioto T."/>
            <person name="Gomez Garrido J."/>
        </authorList>
    </citation>
    <scope>NUCLEOTIDE SEQUENCE [LARGE SCALE GENOMIC DNA]</scope>
</reference>
<proteinExistence type="inferred from homology"/>
<keyword evidence="3 4" id="KW-0408">Iron</keyword>
<dbReference type="PANTHER" id="PTHR47991">
    <property type="entry name" value="OXOGLUTARATE/IRON-DEPENDENT DIOXYGENASE"/>
    <property type="match status" value="1"/>
</dbReference>
<keyword evidence="7" id="KW-1185">Reference proteome</keyword>
<dbReference type="Proteomes" id="UP000594638">
    <property type="component" value="Unassembled WGS sequence"/>
</dbReference>
<evidence type="ECO:0000256" key="4">
    <source>
        <dbReference type="RuleBase" id="RU003682"/>
    </source>
</evidence>
<feature type="domain" description="Fe2OG dioxygenase" evidence="5">
    <location>
        <begin position="206"/>
        <end position="306"/>
    </location>
</feature>
<evidence type="ECO:0000256" key="3">
    <source>
        <dbReference type="ARBA" id="ARBA00023004"/>
    </source>
</evidence>
<name>A0A8S0SPF6_OLEEU</name>
<dbReference type="InterPro" id="IPR027443">
    <property type="entry name" value="IPNS-like_sf"/>
</dbReference>
<organism evidence="6 7">
    <name type="scientific">Olea europaea subsp. europaea</name>
    <dbReference type="NCBI Taxonomy" id="158383"/>
    <lineage>
        <taxon>Eukaryota</taxon>
        <taxon>Viridiplantae</taxon>
        <taxon>Streptophyta</taxon>
        <taxon>Embryophyta</taxon>
        <taxon>Tracheophyta</taxon>
        <taxon>Spermatophyta</taxon>
        <taxon>Magnoliopsida</taxon>
        <taxon>eudicotyledons</taxon>
        <taxon>Gunneridae</taxon>
        <taxon>Pentapetalae</taxon>
        <taxon>asterids</taxon>
        <taxon>lamiids</taxon>
        <taxon>Lamiales</taxon>
        <taxon>Oleaceae</taxon>
        <taxon>Oleeae</taxon>
        <taxon>Olea</taxon>
    </lineage>
</organism>
<dbReference type="InterPro" id="IPR050295">
    <property type="entry name" value="Plant_2OG-oxidoreductases"/>
</dbReference>
<dbReference type="GO" id="GO:0002238">
    <property type="term" value="P:response to molecule of fungal origin"/>
    <property type="evidence" value="ECO:0007669"/>
    <property type="project" value="UniProtKB-ARBA"/>
</dbReference>
<dbReference type="Gramene" id="OE9A021510T1">
    <property type="protein sequence ID" value="OE9A021510C1"/>
    <property type="gene ID" value="OE9A021510"/>
</dbReference>
<dbReference type="GO" id="GO:0046872">
    <property type="term" value="F:metal ion binding"/>
    <property type="evidence" value="ECO:0007669"/>
    <property type="project" value="UniProtKB-KW"/>
</dbReference>
<dbReference type="Pfam" id="PF14226">
    <property type="entry name" value="DIOX_N"/>
    <property type="match status" value="1"/>
</dbReference>
<dbReference type="InterPro" id="IPR026992">
    <property type="entry name" value="DIOX_N"/>
</dbReference>
<comment type="similarity">
    <text evidence="1 4">Belongs to the iron/ascorbate-dependent oxidoreductase family.</text>
</comment>
<comment type="caution">
    <text evidence="6">The sequence shown here is derived from an EMBL/GenBank/DDBJ whole genome shotgun (WGS) entry which is preliminary data.</text>
</comment>
<dbReference type="Pfam" id="PF03171">
    <property type="entry name" value="2OG-FeII_Oxy"/>
    <property type="match status" value="1"/>
</dbReference>
<dbReference type="OrthoDB" id="288590at2759"/>
<evidence type="ECO:0000313" key="7">
    <source>
        <dbReference type="Proteomes" id="UP000594638"/>
    </source>
</evidence>
<dbReference type="GO" id="GO:0009805">
    <property type="term" value="P:coumarin biosynthetic process"/>
    <property type="evidence" value="ECO:0007669"/>
    <property type="project" value="UniProtKB-ARBA"/>
</dbReference>
<keyword evidence="4" id="KW-0560">Oxidoreductase</keyword>
<dbReference type="SUPFAM" id="SSF51197">
    <property type="entry name" value="Clavaminate synthase-like"/>
    <property type="match status" value="1"/>
</dbReference>
<sequence length="358" mass="39901">MEATATHLPQHPVATSVEPSIVNSSVKVLAESTDLKSVPSEFSFVNEPTGSNSDSIPIIDFTLFTSGNPDQMSKVIQELGKACEEWGFFVLVNHGIPETLIQGIIDAAKEFFDLPEDEKQNVSDPIKYGNGSVITTSNQKIFLWKDLLKFPLHPEFHCPVKPPNLREILFEYAERSRSIAKTLLQGLSENLGLEEGYMEEALKLDTSFQLFAANFYPPCPQPDQAIGLPPHTDYGLLTFLIHNGVPGLQIEYNGKWFNTNSPQNAILVNTADQLEIFSNGKYKSGKHRALVNKEATRISIVIANGPAADAIVSPASQLVQRDGRQLYRPMEYKEYMETQHNNRLNGKTNLELLRIIDS</sequence>
<dbReference type="EMBL" id="CACTIH010005451">
    <property type="protein sequence ID" value="CAA2993527.1"/>
    <property type="molecule type" value="Genomic_DNA"/>
</dbReference>
<dbReference type="AlphaFoldDB" id="A0A8S0SPF6"/>
<evidence type="ECO:0000259" key="5">
    <source>
        <dbReference type="PROSITE" id="PS51471"/>
    </source>
</evidence>
<dbReference type="InterPro" id="IPR044861">
    <property type="entry name" value="IPNS-like_FE2OG_OXY"/>
</dbReference>
<evidence type="ECO:0000256" key="2">
    <source>
        <dbReference type="ARBA" id="ARBA00022723"/>
    </source>
</evidence>
<keyword evidence="2 4" id="KW-0479">Metal-binding</keyword>